<keyword evidence="1" id="KW-0732">Signal</keyword>
<name>A0AB73HWD6_AQUAC</name>
<feature type="chain" id="PRO_5044501795" description="DUF5648 domain-containing protein" evidence="1">
    <location>
        <begin position="22"/>
        <end position="336"/>
    </location>
</feature>
<dbReference type="RefSeq" id="WP_142136375.1">
    <property type="nucleotide sequence ID" value="NZ_JAODZF010000004.1"/>
</dbReference>
<dbReference type="EMBL" id="JAODZF010000004">
    <property type="protein sequence ID" value="MDH0142122.1"/>
    <property type="molecule type" value="Genomic_DNA"/>
</dbReference>
<dbReference type="Proteomes" id="UP001158058">
    <property type="component" value="Unassembled WGS sequence"/>
</dbReference>
<feature type="domain" description="DUF5648" evidence="2">
    <location>
        <begin position="205"/>
        <end position="315"/>
    </location>
</feature>
<gene>
    <name evidence="3" type="ORF">N7380_07320</name>
</gene>
<accession>A0AB73HWD6</accession>
<feature type="signal peptide" evidence="1">
    <location>
        <begin position="1"/>
        <end position="21"/>
    </location>
</feature>
<reference evidence="3" key="1">
    <citation type="submission" date="2022-09" db="EMBL/GenBank/DDBJ databases">
        <title>Intensive care unit water sources are persistently colonized with multi-drug resistant bacteria and are the site of extensive horizontal gene transfer of antibiotic resistance genes.</title>
        <authorList>
            <person name="Diorio-Toth L."/>
        </authorList>
    </citation>
    <scope>NUCLEOTIDE SEQUENCE</scope>
    <source>
        <strain evidence="3">GD04146</strain>
    </source>
</reference>
<evidence type="ECO:0000313" key="3">
    <source>
        <dbReference type="EMBL" id="MDH0142122.1"/>
    </source>
</evidence>
<organism evidence="3 4">
    <name type="scientific">Aquipseudomonas alcaligenes</name>
    <name type="common">Pseudomonas alcaligenes</name>
    <dbReference type="NCBI Taxonomy" id="43263"/>
    <lineage>
        <taxon>Bacteria</taxon>
        <taxon>Pseudomonadati</taxon>
        <taxon>Pseudomonadota</taxon>
        <taxon>Gammaproteobacteria</taxon>
        <taxon>Pseudomonadales</taxon>
        <taxon>Pseudomonadaceae</taxon>
        <taxon>Aquipseudomonas</taxon>
    </lineage>
</organism>
<evidence type="ECO:0000256" key="1">
    <source>
        <dbReference type="SAM" id="SignalP"/>
    </source>
</evidence>
<comment type="caution">
    <text evidence="3">The sequence shown here is derived from an EMBL/GenBank/DDBJ whole genome shotgun (WGS) entry which is preliminary data.</text>
</comment>
<protein>
    <recommendedName>
        <fullName evidence="2">DUF5648 domain-containing protein</fullName>
    </recommendedName>
</protein>
<proteinExistence type="predicted"/>
<evidence type="ECO:0000313" key="4">
    <source>
        <dbReference type="Proteomes" id="UP001158058"/>
    </source>
</evidence>
<evidence type="ECO:0000259" key="2">
    <source>
        <dbReference type="Pfam" id="PF18885"/>
    </source>
</evidence>
<dbReference type="InterPro" id="IPR043708">
    <property type="entry name" value="DUF5648"/>
</dbReference>
<dbReference type="AlphaFoldDB" id="A0AB73HWD6"/>
<sequence>MHRLLGVLVMTLGLVFAQALAARTLTSCSAVEQTGYVITNIQEQSSSCGGRSRYTFTELAGESLLESCSSKVPSGWVNSGIRTYNGRGECGNASPTTAKTIWQISNTYGQTKLVSCLQGGLPAGWVITQRTSYAGSGDCGQAGSSMKTRYEVQSTAGQTRMSVCSGSTVPAGWAVASTSSSSRCGSGSGNLWQIINNAAPALVDLHRYGNAKTAEKVYVTRRDDSAMAASGYSYETIAAKVPGKAVFGTTALHRYYNKSRADSLYSIQRDDAAQSKAGYAYKGVAAYVYTAKVPGSTPLYRYWNPTNKRHLYLIEHYPSGLYGYKLKGSEGYLYKP</sequence>
<dbReference type="Pfam" id="PF18885">
    <property type="entry name" value="DUF5648"/>
    <property type="match status" value="1"/>
</dbReference>